<organism evidence="2 3">
    <name type="scientific">Alteromonas aestuariivivens</name>
    <dbReference type="NCBI Taxonomy" id="1938339"/>
    <lineage>
        <taxon>Bacteria</taxon>
        <taxon>Pseudomonadati</taxon>
        <taxon>Pseudomonadota</taxon>
        <taxon>Gammaproteobacteria</taxon>
        <taxon>Alteromonadales</taxon>
        <taxon>Alteromonadaceae</taxon>
        <taxon>Alteromonas/Salinimonas group</taxon>
        <taxon>Alteromonas</taxon>
    </lineage>
</organism>
<accession>A0A3D8MA31</accession>
<dbReference type="InterPro" id="IPR058248">
    <property type="entry name" value="Lxx211020-like"/>
</dbReference>
<dbReference type="PANTHER" id="PTHR36302:SF1">
    <property type="entry name" value="COPPER CHAPERONE PCU(A)C"/>
    <property type="match status" value="1"/>
</dbReference>
<protein>
    <submittedName>
        <fullName evidence="2">Copper chaperone PCu(A)C</fullName>
    </submittedName>
</protein>
<dbReference type="InterPro" id="IPR036182">
    <property type="entry name" value="PCuAC_sf"/>
</dbReference>
<evidence type="ECO:0000313" key="2">
    <source>
        <dbReference type="EMBL" id="RDV26645.1"/>
    </source>
</evidence>
<dbReference type="Gene3D" id="2.60.40.1890">
    <property type="entry name" value="PCu(A)C copper chaperone"/>
    <property type="match status" value="1"/>
</dbReference>
<sequence>MQFFKKLVLLSGLLVSSVSAAWAEVEVADAYARATFSMAKTGAVYLTLVNRGGQEQTLISVSTSLDVASDAQIHTTEMDNDMMKMRQVRDGVLIPAGGTLDFSPGGYHIMLIGLKKALEPGHTVPLTLTFVSGQQIHLDVSILTVDKPAGHHHHHSGD</sequence>
<dbReference type="InterPro" id="IPR007410">
    <property type="entry name" value="LpqE-like"/>
</dbReference>
<dbReference type="Pfam" id="PF04314">
    <property type="entry name" value="PCuAC"/>
    <property type="match status" value="1"/>
</dbReference>
<proteinExistence type="predicted"/>
<feature type="signal peptide" evidence="1">
    <location>
        <begin position="1"/>
        <end position="20"/>
    </location>
</feature>
<reference evidence="3" key="1">
    <citation type="submission" date="2018-08" db="EMBL/GenBank/DDBJ databases">
        <authorList>
            <person name="Zhang J."/>
            <person name="Du Z.-J."/>
        </authorList>
    </citation>
    <scope>NUCLEOTIDE SEQUENCE [LARGE SCALE GENOMIC DNA]</scope>
    <source>
        <strain evidence="3">KCTC 52655</strain>
    </source>
</reference>
<evidence type="ECO:0000256" key="1">
    <source>
        <dbReference type="SAM" id="SignalP"/>
    </source>
</evidence>
<feature type="chain" id="PRO_5017702964" evidence="1">
    <location>
        <begin position="21"/>
        <end position="158"/>
    </location>
</feature>
<gene>
    <name evidence="2" type="ORF">DXV75_06550</name>
</gene>
<dbReference type="AlphaFoldDB" id="A0A3D8MA31"/>
<evidence type="ECO:0000313" key="3">
    <source>
        <dbReference type="Proteomes" id="UP000256561"/>
    </source>
</evidence>
<dbReference type="OrthoDB" id="9796962at2"/>
<comment type="caution">
    <text evidence="2">The sequence shown here is derived from an EMBL/GenBank/DDBJ whole genome shotgun (WGS) entry which is preliminary data.</text>
</comment>
<dbReference type="SUPFAM" id="SSF110087">
    <property type="entry name" value="DR1885-like metal-binding protein"/>
    <property type="match status" value="1"/>
</dbReference>
<dbReference type="EMBL" id="QRHA01000004">
    <property type="protein sequence ID" value="RDV26645.1"/>
    <property type="molecule type" value="Genomic_DNA"/>
</dbReference>
<dbReference type="RefSeq" id="WP_115592598.1">
    <property type="nucleotide sequence ID" value="NZ_QRHA01000004.1"/>
</dbReference>
<keyword evidence="1" id="KW-0732">Signal</keyword>
<name>A0A3D8MA31_9ALTE</name>
<dbReference type="Proteomes" id="UP000256561">
    <property type="component" value="Unassembled WGS sequence"/>
</dbReference>
<keyword evidence="3" id="KW-1185">Reference proteome</keyword>
<dbReference type="PANTHER" id="PTHR36302">
    <property type="entry name" value="BLR7088 PROTEIN"/>
    <property type="match status" value="1"/>
</dbReference>